<dbReference type="AlphaFoldDB" id="A0A7L5E0I4"/>
<dbReference type="KEGG" id="mrob:HH214_08315"/>
<dbReference type="SUPFAM" id="SSF54534">
    <property type="entry name" value="FKBP-like"/>
    <property type="match status" value="1"/>
</dbReference>
<name>A0A7L5E0I4_9SPHI</name>
<dbReference type="GO" id="GO:0003755">
    <property type="term" value="F:peptidyl-prolyl cis-trans isomerase activity"/>
    <property type="evidence" value="ECO:0007669"/>
    <property type="project" value="UniProtKB-UniRule"/>
</dbReference>
<proteinExistence type="inferred from homology"/>
<evidence type="ECO:0000313" key="9">
    <source>
        <dbReference type="Proteomes" id="UP000503278"/>
    </source>
</evidence>
<evidence type="ECO:0000256" key="2">
    <source>
        <dbReference type="ARBA" id="ARBA00006577"/>
    </source>
</evidence>
<evidence type="ECO:0000313" key="8">
    <source>
        <dbReference type="EMBL" id="QJD95877.1"/>
    </source>
</evidence>
<dbReference type="PROSITE" id="PS50059">
    <property type="entry name" value="FKBP_PPIASE"/>
    <property type="match status" value="1"/>
</dbReference>
<dbReference type="InterPro" id="IPR046357">
    <property type="entry name" value="PPIase_dom_sf"/>
</dbReference>
<evidence type="ECO:0000256" key="3">
    <source>
        <dbReference type="ARBA" id="ARBA00023110"/>
    </source>
</evidence>
<evidence type="ECO:0000256" key="5">
    <source>
        <dbReference type="PROSITE-ProRule" id="PRU00277"/>
    </source>
</evidence>
<evidence type="ECO:0000256" key="4">
    <source>
        <dbReference type="ARBA" id="ARBA00023235"/>
    </source>
</evidence>
<keyword evidence="3 5" id="KW-0697">Rotamase</keyword>
<dbReference type="PANTHER" id="PTHR43811:SF23">
    <property type="entry name" value="FKBP-TYPE 22 KDA PEPTIDYL-PROLYL CIS-TRANS ISOMERASE"/>
    <property type="match status" value="1"/>
</dbReference>
<dbReference type="Pfam" id="PF00254">
    <property type="entry name" value="FKBP_C"/>
    <property type="match status" value="1"/>
</dbReference>
<comment type="similarity">
    <text evidence="2 6">Belongs to the FKBP-type PPIase family.</text>
</comment>
<sequence>MKQITLICCFITLIFSGCKKDESTTEQATDDDAKIQAYIKANNIKATKDASGLYYQIITPGTGNYPNSNSNVSVNYTGKLLDGTVFETSSLSYSPLSGLIQGWQIGIPHINVGGRILLLVPSALGYGTAKQDNIPANSVLVFTIDLIGFK</sequence>
<keyword evidence="9" id="KW-1185">Reference proteome</keyword>
<dbReference type="Proteomes" id="UP000503278">
    <property type="component" value="Chromosome"/>
</dbReference>
<keyword evidence="4 5" id="KW-0413">Isomerase</keyword>
<protein>
    <recommendedName>
        <fullName evidence="6">Peptidyl-prolyl cis-trans isomerase</fullName>
        <ecNumber evidence="6">5.2.1.8</ecNumber>
    </recommendedName>
</protein>
<evidence type="ECO:0000256" key="1">
    <source>
        <dbReference type="ARBA" id="ARBA00000971"/>
    </source>
</evidence>
<evidence type="ECO:0000259" key="7">
    <source>
        <dbReference type="PROSITE" id="PS50059"/>
    </source>
</evidence>
<accession>A0A7L5E0I4</accession>
<dbReference type="EMBL" id="CP051682">
    <property type="protein sequence ID" value="QJD95877.1"/>
    <property type="molecule type" value="Genomic_DNA"/>
</dbReference>
<organism evidence="8 9">
    <name type="scientific">Mucilaginibacter robiniae</name>
    <dbReference type="NCBI Taxonomy" id="2728022"/>
    <lineage>
        <taxon>Bacteria</taxon>
        <taxon>Pseudomonadati</taxon>
        <taxon>Bacteroidota</taxon>
        <taxon>Sphingobacteriia</taxon>
        <taxon>Sphingobacteriales</taxon>
        <taxon>Sphingobacteriaceae</taxon>
        <taxon>Mucilaginibacter</taxon>
    </lineage>
</organism>
<evidence type="ECO:0000256" key="6">
    <source>
        <dbReference type="RuleBase" id="RU003915"/>
    </source>
</evidence>
<dbReference type="PROSITE" id="PS51257">
    <property type="entry name" value="PROKAR_LIPOPROTEIN"/>
    <property type="match status" value="1"/>
</dbReference>
<reference evidence="8 9" key="1">
    <citation type="submission" date="2020-04" db="EMBL/GenBank/DDBJ databases">
        <title>Genome sequencing of novel species.</title>
        <authorList>
            <person name="Heo J."/>
            <person name="Kim S.-J."/>
            <person name="Kim J.-S."/>
            <person name="Hong S.-B."/>
            <person name="Kwon S.-W."/>
        </authorList>
    </citation>
    <scope>NUCLEOTIDE SEQUENCE [LARGE SCALE GENOMIC DNA]</scope>
    <source>
        <strain evidence="8 9">F39-2</strain>
    </source>
</reference>
<comment type="catalytic activity">
    <reaction evidence="1 5 6">
        <text>[protein]-peptidylproline (omega=180) = [protein]-peptidylproline (omega=0)</text>
        <dbReference type="Rhea" id="RHEA:16237"/>
        <dbReference type="Rhea" id="RHEA-COMP:10747"/>
        <dbReference type="Rhea" id="RHEA-COMP:10748"/>
        <dbReference type="ChEBI" id="CHEBI:83833"/>
        <dbReference type="ChEBI" id="CHEBI:83834"/>
        <dbReference type="EC" id="5.2.1.8"/>
    </reaction>
</comment>
<feature type="domain" description="PPIase FKBP-type" evidence="7">
    <location>
        <begin position="69"/>
        <end position="150"/>
    </location>
</feature>
<dbReference type="InterPro" id="IPR001179">
    <property type="entry name" value="PPIase_FKBP_dom"/>
</dbReference>
<dbReference type="RefSeq" id="WP_169606883.1">
    <property type="nucleotide sequence ID" value="NZ_CP051682.1"/>
</dbReference>
<dbReference type="PANTHER" id="PTHR43811">
    <property type="entry name" value="FKBP-TYPE PEPTIDYL-PROLYL CIS-TRANS ISOMERASE FKPA"/>
    <property type="match status" value="1"/>
</dbReference>
<dbReference type="Gene3D" id="3.10.50.40">
    <property type="match status" value="1"/>
</dbReference>
<gene>
    <name evidence="8" type="ORF">HH214_08315</name>
</gene>
<dbReference type="EC" id="5.2.1.8" evidence="6"/>